<dbReference type="STRING" id="1280837.A0A316VB36"/>
<organism evidence="6 7">
    <name type="scientific">Meira miltonrushii</name>
    <dbReference type="NCBI Taxonomy" id="1280837"/>
    <lineage>
        <taxon>Eukaryota</taxon>
        <taxon>Fungi</taxon>
        <taxon>Dikarya</taxon>
        <taxon>Basidiomycota</taxon>
        <taxon>Ustilaginomycotina</taxon>
        <taxon>Exobasidiomycetes</taxon>
        <taxon>Exobasidiales</taxon>
        <taxon>Brachybasidiaceae</taxon>
        <taxon>Meira</taxon>
    </lineage>
</organism>
<protein>
    <recommendedName>
        <fullName evidence="5">Response regulatory domain-containing protein</fullName>
    </recommendedName>
</protein>
<evidence type="ECO:0000256" key="1">
    <source>
        <dbReference type="ARBA" id="ARBA00022553"/>
    </source>
</evidence>
<dbReference type="AlphaFoldDB" id="A0A316VB36"/>
<dbReference type="PANTHER" id="PTHR45339:SF1">
    <property type="entry name" value="HYBRID SIGNAL TRANSDUCTION HISTIDINE KINASE J"/>
    <property type="match status" value="1"/>
</dbReference>
<dbReference type="EMBL" id="KZ819604">
    <property type="protein sequence ID" value="PWN33423.1"/>
    <property type="molecule type" value="Genomic_DNA"/>
</dbReference>
<evidence type="ECO:0000256" key="3">
    <source>
        <dbReference type="PROSITE-ProRule" id="PRU00169"/>
    </source>
</evidence>
<evidence type="ECO:0000256" key="4">
    <source>
        <dbReference type="SAM" id="MobiDB-lite"/>
    </source>
</evidence>
<dbReference type="Pfam" id="PF00072">
    <property type="entry name" value="Response_reg"/>
    <property type="match status" value="1"/>
</dbReference>
<keyword evidence="2" id="KW-0902">Two-component regulatory system</keyword>
<dbReference type="OrthoDB" id="60033at2759"/>
<feature type="compositionally biased region" description="Polar residues" evidence="4">
    <location>
        <begin position="430"/>
        <end position="443"/>
    </location>
</feature>
<dbReference type="SUPFAM" id="SSF52172">
    <property type="entry name" value="CheY-like"/>
    <property type="match status" value="1"/>
</dbReference>
<evidence type="ECO:0000313" key="6">
    <source>
        <dbReference type="EMBL" id="PWN33423.1"/>
    </source>
</evidence>
<evidence type="ECO:0000256" key="2">
    <source>
        <dbReference type="ARBA" id="ARBA00023012"/>
    </source>
</evidence>
<dbReference type="GO" id="GO:0000160">
    <property type="term" value="P:phosphorelay signal transduction system"/>
    <property type="evidence" value="ECO:0007669"/>
    <property type="project" value="UniProtKB-KW"/>
</dbReference>
<keyword evidence="1 3" id="KW-0597">Phosphoprotein</keyword>
<evidence type="ECO:0000259" key="5">
    <source>
        <dbReference type="PROSITE" id="PS50110"/>
    </source>
</evidence>
<dbReference type="InterPro" id="IPR001789">
    <property type="entry name" value="Sig_transdc_resp-reg_receiver"/>
</dbReference>
<feature type="modified residue" description="4-aspartylphosphate" evidence="3">
    <location>
        <position position="65"/>
    </location>
</feature>
<sequence length="525" mass="56990">MASDVPYRKLRVLLVDDNRINLSVLSTLLKRRFGPMVEGTPVSVDSGLKAIQLLRTNVFDCIMMDIQMPFLSGLDTSIRIRNGEDGVLEANRSVHIVAVTTAVGDEPELAYRRAGMDGMIGKPVRFQDMEHYICPLAHEAFNAANSVNTISINGDSIMPPLPPTISRSERLFYLPANATIRAPCPDICRGADFEKMLRAQTRASLRKSGAIAVARTGTWSPSSSRRRQLEKTEDDHISEEDIIKSSSQSTISTETTESDHVGEPPSSPLGARGRVLDLSQVRPKHSRNASLTISKRTLSQQIQREMDNLEGQSDLSDSGAAKVTIERPRALHRTSSPAWLVTQGLNHDAGDQFVTSPTSPSSPYRLATRPNWLLSMKAGSPLNASRNSSSNSNGSSTLSTSKGSSDGDEYETPLLTPDADNWFFRRDSQRSNGSVTSDTSTDLPTPANEFPVWPAPSSYDAKALNRLSNDSSSTIDPCSDDSYVAPSNMAIAATKKDITSSSQGYGSHITATGVLAHDLQDAHLN</sequence>
<feature type="region of interest" description="Disordered" evidence="4">
    <location>
        <begin position="378"/>
        <end position="454"/>
    </location>
</feature>
<feature type="region of interest" description="Disordered" evidence="4">
    <location>
        <begin position="215"/>
        <end position="289"/>
    </location>
</feature>
<reference evidence="6 7" key="1">
    <citation type="journal article" date="2018" name="Mol. Biol. Evol.">
        <title>Broad Genomic Sampling Reveals a Smut Pathogenic Ancestry of the Fungal Clade Ustilaginomycotina.</title>
        <authorList>
            <person name="Kijpornyongpan T."/>
            <person name="Mondo S.J."/>
            <person name="Barry K."/>
            <person name="Sandor L."/>
            <person name="Lee J."/>
            <person name="Lipzen A."/>
            <person name="Pangilinan J."/>
            <person name="LaButti K."/>
            <person name="Hainaut M."/>
            <person name="Henrissat B."/>
            <person name="Grigoriev I.V."/>
            <person name="Spatafora J.W."/>
            <person name="Aime M.C."/>
        </authorList>
    </citation>
    <scope>NUCLEOTIDE SEQUENCE [LARGE SCALE GENOMIC DNA]</scope>
    <source>
        <strain evidence="6 7">MCA 3882</strain>
    </source>
</reference>
<evidence type="ECO:0000313" key="7">
    <source>
        <dbReference type="Proteomes" id="UP000245771"/>
    </source>
</evidence>
<dbReference type="InParanoid" id="A0A316VB36"/>
<dbReference type="Gene3D" id="3.40.50.2300">
    <property type="match status" value="1"/>
</dbReference>
<name>A0A316VB36_9BASI</name>
<dbReference type="GeneID" id="37019588"/>
<dbReference type="SMART" id="SM00448">
    <property type="entry name" value="REC"/>
    <property type="match status" value="1"/>
</dbReference>
<feature type="compositionally biased region" description="Low complexity" evidence="4">
    <location>
        <begin position="379"/>
        <end position="404"/>
    </location>
</feature>
<dbReference type="PANTHER" id="PTHR45339">
    <property type="entry name" value="HYBRID SIGNAL TRANSDUCTION HISTIDINE KINASE J"/>
    <property type="match status" value="1"/>
</dbReference>
<dbReference type="InterPro" id="IPR011006">
    <property type="entry name" value="CheY-like_superfamily"/>
</dbReference>
<gene>
    <name evidence="6" type="ORF">FA14DRAFT_156118</name>
</gene>
<keyword evidence="7" id="KW-1185">Reference proteome</keyword>
<feature type="domain" description="Response regulatory" evidence="5">
    <location>
        <begin position="11"/>
        <end position="137"/>
    </location>
</feature>
<dbReference type="CDD" id="cd17546">
    <property type="entry name" value="REC_hyHK_CKI1_RcsC-like"/>
    <property type="match status" value="1"/>
</dbReference>
<feature type="compositionally biased region" description="Low complexity" evidence="4">
    <location>
        <begin position="245"/>
        <end position="255"/>
    </location>
</feature>
<dbReference type="PROSITE" id="PS50110">
    <property type="entry name" value="RESPONSE_REGULATORY"/>
    <property type="match status" value="1"/>
</dbReference>
<proteinExistence type="predicted"/>
<accession>A0A316VB36</accession>
<dbReference type="RefSeq" id="XP_025353725.1">
    <property type="nucleotide sequence ID" value="XM_025497807.1"/>
</dbReference>
<dbReference type="Proteomes" id="UP000245771">
    <property type="component" value="Unassembled WGS sequence"/>
</dbReference>
<feature type="compositionally biased region" description="Basic and acidic residues" evidence="4">
    <location>
        <begin position="227"/>
        <end position="243"/>
    </location>
</feature>